<keyword evidence="10" id="KW-1185">Reference proteome</keyword>
<dbReference type="Proteomes" id="UP001185922">
    <property type="component" value="Unassembled WGS sequence"/>
</dbReference>
<evidence type="ECO:0000256" key="3">
    <source>
        <dbReference type="ARBA" id="ARBA00022729"/>
    </source>
</evidence>
<organism evidence="9 11">
    <name type="scientific">Gordonia amicalis</name>
    <dbReference type="NCBI Taxonomy" id="89053"/>
    <lineage>
        <taxon>Bacteria</taxon>
        <taxon>Bacillati</taxon>
        <taxon>Actinomycetota</taxon>
        <taxon>Actinomycetes</taxon>
        <taxon>Mycobacteriales</taxon>
        <taxon>Gordoniaceae</taxon>
        <taxon>Gordonia</taxon>
    </lineage>
</organism>
<evidence type="ECO:0000313" key="8">
    <source>
        <dbReference type="EMBL" id="MDV6307607.1"/>
    </source>
</evidence>
<dbReference type="RefSeq" id="WP_232513049.1">
    <property type="nucleotide sequence ID" value="NZ_CP091855.1"/>
</dbReference>
<comment type="caution">
    <text evidence="9">The sequence shown here is derived from an EMBL/GenBank/DDBJ whole genome shotgun (WGS) entry which is preliminary data.</text>
</comment>
<dbReference type="GO" id="GO:0005886">
    <property type="term" value="C:plasma membrane"/>
    <property type="evidence" value="ECO:0007669"/>
    <property type="project" value="UniProtKB-SubCell"/>
</dbReference>
<keyword evidence="3" id="KW-0732">Signal</keyword>
<keyword evidence="2" id="KW-1003">Cell membrane</keyword>
<dbReference type="Pfam" id="PF16708">
    <property type="entry name" value="LppA"/>
    <property type="match status" value="1"/>
</dbReference>
<accession>A0AAE4R6N6</accession>
<feature type="region of interest" description="Disordered" evidence="7">
    <location>
        <begin position="161"/>
        <end position="183"/>
    </location>
</feature>
<reference evidence="9 10" key="1">
    <citation type="submission" date="2023-10" db="EMBL/GenBank/DDBJ databases">
        <title>Development of a sustainable strategy for remediation of hydrocarbon-contaminated territories based on the waste exchange concept.</title>
        <authorList>
            <person name="Krivoruchko A."/>
        </authorList>
    </citation>
    <scope>NUCLEOTIDE SEQUENCE</scope>
    <source>
        <strain evidence="8 10">IEGM 1266</strain>
        <strain evidence="9">IEGM 1279</strain>
    </source>
</reference>
<dbReference type="EMBL" id="JAWLKI010000009">
    <property type="protein sequence ID" value="MDV6307607.1"/>
    <property type="molecule type" value="Genomic_DNA"/>
</dbReference>
<dbReference type="Gene3D" id="3.30.2030.20">
    <property type="match status" value="1"/>
</dbReference>
<gene>
    <name evidence="8" type="ORF">R3P94_09780</name>
    <name evidence="9" type="ORF">R3Q15_21790</name>
</gene>
<comment type="subcellular location">
    <subcellularLocation>
        <location evidence="1">Cell membrane</location>
        <topology evidence="1">Lipid-anchor</topology>
    </subcellularLocation>
</comment>
<keyword evidence="4" id="KW-0472">Membrane</keyword>
<evidence type="ECO:0000256" key="6">
    <source>
        <dbReference type="ARBA" id="ARBA00023288"/>
    </source>
</evidence>
<evidence type="ECO:0000313" key="10">
    <source>
        <dbReference type="Proteomes" id="UP001185779"/>
    </source>
</evidence>
<keyword evidence="5" id="KW-0564">Palmitate</keyword>
<dbReference type="EMBL" id="JAWLKH010000035">
    <property type="protein sequence ID" value="MDV6314480.1"/>
    <property type="molecule type" value="Genomic_DNA"/>
</dbReference>
<dbReference type="Proteomes" id="UP001185779">
    <property type="component" value="Unassembled WGS sequence"/>
</dbReference>
<name>A0AAE4R6N6_9ACTN</name>
<dbReference type="InterPro" id="IPR032018">
    <property type="entry name" value="LppA/LppB/LprP"/>
</dbReference>
<protein>
    <submittedName>
        <fullName evidence="9">LppA family lipoprotein</fullName>
    </submittedName>
</protein>
<evidence type="ECO:0000313" key="9">
    <source>
        <dbReference type="EMBL" id="MDV6314480.1"/>
    </source>
</evidence>
<evidence type="ECO:0000256" key="5">
    <source>
        <dbReference type="ARBA" id="ARBA00023139"/>
    </source>
</evidence>
<evidence type="ECO:0000256" key="7">
    <source>
        <dbReference type="SAM" id="MobiDB-lite"/>
    </source>
</evidence>
<evidence type="ECO:0000313" key="11">
    <source>
        <dbReference type="Proteomes" id="UP001185922"/>
    </source>
</evidence>
<proteinExistence type="predicted"/>
<dbReference type="GeneID" id="77170394"/>
<keyword evidence="6 9" id="KW-0449">Lipoprotein</keyword>
<dbReference type="AlphaFoldDB" id="A0AAE4R6N6"/>
<sequence>MDEATFGPSDDVSAARVAELNGQLRGLPSLEATLDDFRAMREAIVEQVEVIAPGVRFESTNPPDNLFPDYRNPCSGEWLETDGRTVQLDRRTSPVPISEEQWPRAVEIVRSAAAAAGLTNETWTRNQPGDREVRFSDDENGSVKFGTFEAALLSIRTPCRLPAGPAEAVTPPAADGSNASSPG</sequence>
<evidence type="ECO:0000256" key="2">
    <source>
        <dbReference type="ARBA" id="ARBA00022475"/>
    </source>
</evidence>
<evidence type="ECO:0000256" key="4">
    <source>
        <dbReference type="ARBA" id="ARBA00023136"/>
    </source>
</evidence>
<evidence type="ECO:0000256" key="1">
    <source>
        <dbReference type="ARBA" id="ARBA00004193"/>
    </source>
</evidence>